<dbReference type="GO" id="GO:0005654">
    <property type="term" value="C:nucleoplasm"/>
    <property type="evidence" value="ECO:0007669"/>
    <property type="project" value="TreeGrafter"/>
</dbReference>
<dbReference type="GO" id="GO:0030289">
    <property type="term" value="C:protein phosphatase 4 complex"/>
    <property type="evidence" value="ECO:0007669"/>
    <property type="project" value="TreeGrafter"/>
</dbReference>
<dbReference type="InterPro" id="IPR006887">
    <property type="entry name" value="P4R3-like_central_dom"/>
</dbReference>
<dbReference type="Gene3D" id="1.25.10.10">
    <property type="entry name" value="Leucine-rich Repeat Variant"/>
    <property type="match status" value="1"/>
</dbReference>
<reference evidence="6" key="1">
    <citation type="submission" date="2021-10" db="EMBL/GenBank/DDBJ databases">
        <authorList>
            <person name="Piombo E."/>
        </authorList>
    </citation>
    <scope>NUCLEOTIDE SEQUENCE</scope>
</reference>
<evidence type="ECO:0000313" key="7">
    <source>
        <dbReference type="Proteomes" id="UP000696573"/>
    </source>
</evidence>
<keyword evidence="7" id="KW-1185">Reference proteome</keyword>
<dbReference type="AlphaFoldDB" id="A0A9N9V235"/>
<organism evidence="6 7">
    <name type="scientific">Clonostachys rhizophaga</name>
    <dbReference type="NCBI Taxonomy" id="160324"/>
    <lineage>
        <taxon>Eukaryota</taxon>
        <taxon>Fungi</taxon>
        <taxon>Dikarya</taxon>
        <taxon>Ascomycota</taxon>
        <taxon>Pezizomycotina</taxon>
        <taxon>Sordariomycetes</taxon>
        <taxon>Hypocreomycetidae</taxon>
        <taxon>Hypocreales</taxon>
        <taxon>Bionectriaceae</taxon>
        <taxon>Clonostachys</taxon>
    </lineage>
</organism>
<evidence type="ECO:0000313" key="6">
    <source>
        <dbReference type="EMBL" id="CAH0015332.1"/>
    </source>
</evidence>
<evidence type="ECO:0000259" key="4">
    <source>
        <dbReference type="Pfam" id="PF04802"/>
    </source>
</evidence>
<dbReference type="InterPro" id="IPR011993">
    <property type="entry name" value="PH-like_dom_sf"/>
</dbReference>
<feature type="compositionally biased region" description="Low complexity" evidence="3">
    <location>
        <begin position="824"/>
        <end position="837"/>
    </location>
</feature>
<feature type="region of interest" description="Disordered" evidence="3">
    <location>
        <begin position="722"/>
        <end position="875"/>
    </location>
</feature>
<dbReference type="InterPro" id="IPR016024">
    <property type="entry name" value="ARM-type_fold"/>
</dbReference>
<proteinExistence type="predicted"/>
<dbReference type="GO" id="GO:0072542">
    <property type="term" value="F:protein phosphatase activator activity"/>
    <property type="evidence" value="ECO:0007669"/>
    <property type="project" value="TreeGrafter"/>
</dbReference>
<feature type="domain" description="PP4R3 EVH1-like" evidence="5">
    <location>
        <begin position="98"/>
        <end position="136"/>
    </location>
</feature>
<sequence>MAQPVPHQATDKKRVKVYELRDNDWFDRGTGFCTATFATVRPAITSPMAAKTPDLKTNPTDFFWKRRFKRKMAFRSSKASPAHLDISTHRAYTDTPFLDTLIVWQEPRTGVDMALSFQEAEGCAIIWRFVSSIQQTFHNAMGGAGEGLSDDLAIEVPPTINLPKAELGNLPEIESSMRIMSSTANGRDALSKSIMADDYISKLIPLVEMAEDLESLSDLHRLCNIMKTIILLNDTSIIEHAVSDECVLGVVGALEYDPDFPSHKANHRHWLDNKGRYKEVVPIEDEQTRRKIHQTYRLQYLKDVVLARILDDPTFSVLNSLIFFNQVDIVQHLQSNSSFLADLFAIFASPVRNQKKRKEAVLFIQQCCGIAKNIQPPARQTLYNNFLSHGLLPVINFGLKHNDVEVRVGATDILVSIIDHDPQMIRQTIYRQMHENKPQLTDSLIELLLVEVDLGVKSQISEAIKVLLDLGPPNHPGPENFPKVNGEMNGRPRPQTAMDPQQEVFLTRFYERSAPNLFKPLLDLEHRTDMNFSPQQASMFSYLIEIMCFLVRQHHRFSRYFVLTNNITERVGQLLNSSEKFLQLVAIRFFRSLIGMQEEFLIKHLTEKAVLGPLLDVLISAVSRDNLLSSASLELFEYIKKENVKDLVKYLVSNYREKLLGLGHMSTFRDLLLRYDQTQGYTVNIDCFLEAEEDVGRRPPPTPTNRMMEHITMDPAEEEYWNTASDPEDEEDHGQERAGKSTANGSSTPLKPLVDYASDEEADEQAEGTPEKEKEGDDASSTSSGNDSTLSATGPPERIAEKRRREEADDDEIGKLMQNKRRNSSSSASNASVSSSVSRRRKSFTGVSGNNAPKISISLSPALRTGGGARSDEDS</sequence>
<dbReference type="OrthoDB" id="27483at2759"/>
<dbReference type="InterPro" id="IPR051137">
    <property type="entry name" value="PP4R3-like"/>
</dbReference>
<dbReference type="InterPro" id="IPR055236">
    <property type="entry name" value="EVH1_PP4R3"/>
</dbReference>
<comment type="subcellular location">
    <subcellularLocation>
        <location evidence="1">Nucleus</location>
    </subcellularLocation>
</comment>
<keyword evidence="2" id="KW-0539">Nucleus</keyword>
<dbReference type="EMBL" id="CABFNQ020000444">
    <property type="protein sequence ID" value="CAH0015332.1"/>
    <property type="molecule type" value="Genomic_DNA"/>
</dbReference>
<dbReference type="Gene3D" id="2.30.29.30">
    <property type="entry name" value="Pleckstrin-homology domain (PH domain)/Phosphotyrosine-binding domain (PTB)"/>
    <property type="match status" value="1"/>
</dbReference>
<dbReference type="Pfam" id="PF04802">
    <property type="entry name" value="PP4R3"/>
    <property type="match status" value="1"/>
</dbReference>
<feature type="compositionally biased region" description="Polar residues" evidence="3">
    <location>
        <begin position="845"/>
        <end position="859"/>
    </location>
</feature>
<dbReference type="PANTHER" id="PTHR23318:SF0">
    <property type="entry name" value="SERINE_THREONINE-PROTEIN PHOSPHATASE 4 REGULATORY SUBUNIT 3"/>
    <property type="match status" value="1"/>
</dbReference>
<evidence type="ECO:0000256" key="3">
    <source>
        <dbReference type="SAM" id="MobiDB-lite"/>
    </source>
</evidence>
<dbReference type="Pfam" id="PF22972">
    <property type="entry name" value="EVH1_PP4R3"/>
    <property type="match status" value="2"/>
</dbReference>
<dbReference type="SUPFAM" id="SSF48371">
    <property type="entry name" value="ARM repeat"/>
    <property type="match status" value="1"/>
</dbReference>
<dbReference type="InterPro" id="IPR011989">
    <property type="entry name" value="ARM-like"/>
</dbReference>
<evidence type="ECO:0000256" key="2">
    <source>
        <dbReference type="ARBA" id="ARBA00023242"/>
    </source>
</evidence>
<dbReference type="PANTHER" id="PTHR23318">
    <property type="entry name" value="ATP SYNTHASE GAMMA-RELATED"/>
    <property type="match status" value="1"/>
</dbReference>
<name>A0A9N9V235_9HYPO</name>
<feature type="domain" description="PP4R3 EVH1-like" evidence="5">
    <location>
        <begin position="12"/>
        <end position="44"/>
    </location>
</feature>
<gene>
    <name evidence="6" type="ORF">CRHIZ90672A_00001178</name>
</gene>
<feature type="compositionally biased region" description="Acidic residues" evidence="3">
    <location>
        <begin position="757"/>
        <end position="766"/>
    </location>
</feature>
<feature type="compositionally biased region" description="Basic and acidic residues" evidence="3">
    <location>
        <begin position="798"/>
        <end position="807"/>
    </location>
</feature>
<dbReference type="GO" id="GO:0006974">
    <property type="term" value="P:DNA damage response"/>
    <property type="evidence" value="ECO:0007669"/>
    <property type="project" value="TreeGrafter"/>
</dbReference>
<evidence type="ECO:0008006" key="8">
    <source>
        <dbReference type="Google" id="ProtNLM"/>
    </source>
</evidence>
<feature type="compositionally biased region" description="Low complexity" evidence="3">
    <location>
        <begin position="779"/>
        <end position="792"/>
    </location>
</feature>
<evidence type="ECO:0000256" key="1">
    <source>
        <dbReference type="ARBA" id="ARBA00004123"/>
    </source>
</evidence>
<feature type="domain" description="Serine/threonine-protein phosphatase 4 regulatory subunit 3-like central" evidence="4">
    <location>
        <begin position="172"/>
        <end position="677"/>
    </location>
</feature>
<accession>A0A9N9V235</accession>
<comment type="caution">
    <text evidence="6">The sequence shown here is derived from an EMBL/GenBank/DDBJ whole genome shotgun (WGS) entry which is preliminary data.</text>
</comment>
<protein>
    <recommendedName>
        <fullName evidence="8">Serine/threonine-protein phosphatase 4 regulatory subunit 3-like central domain-containing protein</fullName>
    </recommendedName>
</protein>
<feature type="compositionally biased region" description="Acidic residues" evidence="3">
    <location>
        <begin position="722"/>
        <end position="733"/>
    </location>
</feature>
<evidence type="ECO:0000259" key="5">
    <source>
        <dbReference type="Pfam" id="PF22972"/>
    </source>
</evidence>
<dbReference type="Proteomes" id="UP000696573">
    <property type="component" value="Unassembled WGS sequence"/>
</dbReference>